<evidence type="ECO:0000256" key="11">
    <source>
        <dbReference type="PROSITE-ProRule" id="PRU00221"/>
    </source>
</evidence>
<dbReference type="Proteomes" id="UP000663879">
    <property type="component" value="Unassembled WGS sequence"/>
</dbReference>
<evidence type="ECO:0000256" key="4">
    <source>
        <dbReference type="ARBA" id="ARBA00022574"/>
    </source>
</evidence>
<comment type="caution">
    <text evidence="13">The sequence shown here is derived from an EMBL/GenBank/DDBJ whole genome shotgun (WGS) entry which is preliminary data.</text>
</comment>
<dbReference type="EMBL" id="CAJNOC010000314">
    <property type="protein sequence ID" value="CAF0743555.1"/>
    <property type="molecule type" value="Genomic_DNA"/>
</dbReference>
<dbReference type="InterPro" id="IPR050687">
    <property type="entry name" value="Dynein_IC"/>
</dbReference>
<keyword evidence="7" id="KW-0243">Dynein</keyword>
<accession>A0A813NQV5</accession>
<evidence type="ECO:0000313" key="13">
    <source>
        <dbReference type="EMBL" id="CAF0743555.1"/>
    </source>
</evidence>
<dbReference type="Pfam" id="PF00400">
    <property type="entry name" value="WD40"/>
    <property type="match status" value="2"/>
</dbReference>
<sequence length="686" mass="77744">MPVSNPPAKSDRTSLSKKSIVPGQQVRLKPGSVAQRTIASVRDEGEQEEDDNQWEAKSLLKPEDQLNLTEVELKEEITRILKANNPNAPQNIVRFNYKEKMYKLTPHVEQLAIHFQMDGNLIHKDSEEAKRQMMTKKEETSTETEQEEVKEVEVKPSADDDDEEGGKKTAGKDKKLTNQFNFSERASQTYNNPARDRFTMTEPPPRSNFSSNATQWEIYDAYLEDYEQQQKSAKDQKKSTLKAADKQKVKKTNQTDQADDMLKVSRSAKILERMVNQNTFDDIALDFKYYEDDADEFRDQEGTLLPLWKFSCDKAKKLSVTSIAWNKKYSDLFAVAYGSYDFLKQAKGLILLYSLKNPSYPEFIYYTESGVMSLDFHTDYPNLIAAGFYDGTVAVYNTADSSQIAKYSSSAKNGKHTDPVWQVKWQKDDIDGNMNFFSVSSDGRVVCWTLAKSELLFTDVVTLSLDNTLENPDGGVVAALGCGTCFDFNKQQDQIFLVCTEEGKVHKCSKSYTNQFLDTFDAHHMAVYSVAWNSFHPKIYLTCSADWTVKIWDHTCKDPLFTYDLGSAVGDAAWAPYSSTVFAAVTADGKVFVFDLNVNKYEPICEQVVVQKKKTKLTHIAFNPNYPIIIVGDDRGNVTSLKLSPNLRKKPKEKKGQEAPKGPEYEIPKLEKILALVRDPETSAKP</sequence>
<evidence type="ECO:0000256" key="1">
    <source>
        <dbReference type="ARBA" id="ARBA00004430"/>
    </source>
</evidence>
<comment type="similarity">
    <text evidence="2">Belongs to the dynein intermediate chain family.</text>
</comment>
<feature type="compositionally biased region" description="Basic and acidic residues" evidence="12">
    <location>
        <begin position="232"/>
        <end position="247"/>
    </location>
</feature>
<evidence type="ECO:0000256" key="2">
    <source>
        <dbReference type="ARBA" id="ARBA00011059"/>
    </source>
</evidence>
<keyword evidence="5" id="KW-0493">Microtubule</keyword>
<dbReference type="GO" id="GO:0036158">
    <property type="term" value="P:outer dynein arm assembly"/>
    <property type="evidence" value="ECO:0007669"/>
    <property type="project" value="TreeGrafter"/>
</dbReference>
<dbReference type="AlphaFoldDB" id="A0A813NQV5"/>
<dbReference type="GO" id="GO:0036157">
    <property type="term" value="C:outer dynein arm"/>
    <property type="evidence" value="ECO:0007669"/>
    <property type="project" value="TreeGrafter"/>
</dbReference>
<feature type="compositionally biased region" description="Basic and acidic residues" evidence="12">
    <location>
        <begin position="147"/>
        <end position="158"/>
    </location>
</feature>
<feature type="region of interest" description="Disordered" evidence="12">
    <location>
        <begin position="1"/>
        <end position="61"/>
    </location>
</feature>
<dbReference type="PANTHER" id="PTHR12442:SF11">
    <property type="entry name" value="DYNEIN AXONEMAL INTERMEDIATE CHAIN 1"/>
    <property type="match status" value="1"/>
</dbReference>
<dbReference type="GO" id="GO:0003341">
    <property type="term" value="P:cilium movement"/>
    <property type="evidence" value="ECO:0007669"/>
    <property type="project" value="TreeGrafter"/>
</dbReference>
<dbReference type="PROSITE" id="PS50294">
    <property type="entry name" value="WD_REPEATS_REGION"/>
    <property type="match status" value="1"/>
</dbReference>
<evidence type="ECO:0000313" key="14">
    <source>
        <dbReference type="Proteomes" id="UP000663879"/>
    </source>
</evidence>
<feature type="compositionally biased region" description="Basic and acidic residues" evidence="12">
    <location>
        <begin position="165"/>
        <end position="176"/>
    </location>
</feature>
<dbReference type="InterPro" id="IPR036322">
    <property type="entry name" value="WD40_repeat_dom_sf"/>
</dbReference>
<dbReference type="FunFam" id="2.130.10.10:FF:000251">
    <property type="entry name" value="Dynein axonemal intermediate chain 1"/>
    <property type="match status" value="1"/>
</dbReference>
<feature type="region of interest" description="Disordered" evidence="12">
    <location>
        <begin position="130"/>
        <end position="212"/>
    </location>
</feature>
<dbReference type="PROSITE" id="PS50082">
    <property type="entry name" value="WD_REPEATS_2"/>
    <property type="match status" value="1"/>
</dbReference>
<dbReference type="GO" id="GO:0045504">
    <property type="term" value="F:dynein heavy chain binding"/>
    <property type="evidence" value="ECO:0007669"/>
    <property type="project" value="TreeGrafter"/>
</dbReference>
<keyword evidence="10" id="KW-0966">Cell projection</keyword>
<evidence type="ECO:0000256" key="5">
    <source>
        <dbReference type="ARBA" id="ARBA00022701"/>
    </source>
</evidence>
<feature type="compositionally biased region" description="Basic and acidic residues" evidence="12">
    <location>
        <begin position="654"/>
        <end position="666"/>
    </location>
</feature>
<keyword evidence="8" id="KW-0505">Motor protein</keyword>
<keyword evidence="6" id="KW-0677">Repeat</keyword>
<feature type="repeat" description="WD" evidence="11">
    <location>
        <begin position="520"/>
        <end position="553"/>
    </location>
</feature>
<dbReference type="InterPro" id="IPR015943">
    <property type="entry name" value="WD40/YVTN_repeat-like_dom_sf"/>
</dbReference>
<feature type="compositionally biased region" description="Polar residues" evidence="12">
    <location>
        <begin position="177"/>
        <end position="192"/>
    </location>
</feature>
<dbReference type="InterPro" id="IPR001680">
    <property type="entry name" value="WD40_rpt"/>
</dbReference>
<keyword evidence="4 11" id="KW-0853">WD repeat</keyword>
<dbReference type="FunFam" id="2.130.10.10:FF:000349">
    <property type="entry name" value="Dynein axonemal intermediate chain 1"/>
    <property type="match status" value="1"/>
</dbReference>
<dbReference type="Gene3D" id="2.130.10.10">
    <property type="entry name" value="YVTN repeat-like/Quinoprotein amine dehydrogenase"/>
    <property type="match status" value="2"/>
</dbReference>
<feature type="region of interest" description="Disordered" evidence="12">
    <location>
        <begin position="230"/>
        <end position="257"/>
    </location>
</feature>
<protein>
    <submittedName>
        <fullName evidence="13">Uncharacterized protein</fullName>
    </submittedName>
</protein>
<organism evidence="13 14">
    <name type="scientific">Brachionus calyciflorus</name>
    <dbReference type="NCBI Taxonomy" id="104777"/>
    <lineage>
        <taxon>Eukaryota</taxon>
        <taxon>Metazoa</taxon>
        <taxon>Spiralia</taxon>
        <taxon>Gnathifera</taxon>
        <taxon>Rotifera</taxon>
        <taxon>Eurotatoria</taxon>
        <taxon>Monogononta</taxon>
        <taxon>Pseudotrocha</taxon>
        <taxon>Ploima</taxon>
        <taxon>Brachionidae</taxon>
        <taxon>Brachionus</taxon>
    </lineage>
</organism>
<keyword evidence="14" id="KW-1185">Reference proteome</keyword>
<evidence type="ECO:0000256" key="7">
    <source>
        <dbReference type="ARBA" id="ARBA00023017"/>
    </source>
</evidence>
<comment type="subcellular location">
    <subcellularLocation>
        <location evidence="1">Cytoplasm</location>
        <location evidence="1">Cytoskeleton</location>
        <location evidence="1">Cilium axoneme</location>
    </subcellularLocation>
</comment>
<dbReference type="GO" id="GO:0003002">
    <property type="term" value="P:regionalization"/>
    <property type="evidence" value="ECO:0007669"/>
    <property type="project" value="UniProtKB-ARBA"/>
</dbReference>
<feature type="region of interest" description="Disordered" evidence="12">
    <location>
        <begin position="642"/>
        <end position="666"/>
    </location>
</feature>
<dbReference type="OrthoDB" id="10261376at2759"/>
<dbReference type="PANTHER" id="PTHR12442">
    <property type="entry name" value="DYNEIN INTERMEDIATE CHAIN"/>
    <property type="match status" value="1"/>
</dbReference>
<evidence type="ECO:0000256" key="3">
    <source>
        <dbReference type="ARBA" id="ARBA00022490"/>
    </source>
</evidence>
<reference evidence="13" key="1">
    <citation type="submission" date="2021-02" db="EMBL/GenBank/DDBJ databases">
        <authorList>
            <person name="Nowell W R."/>
        </authorList>
    </citation>
    <scope>NUCLEOTIDE SEQUENCE</scope>
    <source>
        <strain evidence="13">Ploen Becks lab</strain>
    </source>
</reference>
<evidence type="ECO:0000256" key="10">
    <source>
        <dbReference type="ARBA" id="ARBA00023273"/>
    </source>
</evidence>
<keyword evidence="9" id="KW-0206">Cytoskeleton</keyword>
<feature type="compositionally biased region" description="Basic and acidic residues" evidence="12">
    <location>
        <begin position="130"/>
        <end position="140"/>
    </location>
</feature>
<dbReference type="SMART" id="SM00320">
    <property type="entry name" value="WD40"/>
    <property type="match status" value="4"/>
</dbReference>
<gene>
    <name evidence="13" type="ORF">OXX778_LOCUS3521</name>
</gene>
<dbReference type="GO" id="GO:0005874">
    <property type="term" value="C:microtubule"/>
    <property type="evidence" value="ECO:0007669"/>
    <property type="project" value="UniProtKB-KW"/>
</dbReference>
<proteinExistence type="inferred from homology"/>
<dbReference type="GO" id="GO:0045503">
    <property type="term" value="F:dynein light chain binding"/>
    <property type="evidence" value="ECO:0007669"/>
    <property type="project" value="TreeGrafter"/>
</dbReference>
<evidence type="ECO:0000256" key="12">
    <source>
        <dbReference type="SAM" id="MobiDB-lite"/>
    </source>
</evidence>
<keyword evidence="3" id="KW-0963">Cytoplasm</keyword>
<name>A0A813NQV5_9BILA</name>
<evidence type="ECO:0000256" key="6">
    <source>
        <dbReference type="ARBA" id="ARBA00022737"/>
    </source>
</evidence>
<evidence type="ECO:0000256" key="9">
    <source>
        <dbReference type="ARBA" id="ARBA00023212"/>
    </source>
</evidence>
<dbReference type="SUPFAM" id="SSF50978">
    <property type="entry name" value="WD40 repeat-like"/>
    <property type="match status" value="1"/>
</dbReference>
<evidence type="ECO:0000256" key="8">
    <source>
        <dbReference type="ARBA" id="ARBA00023175"/>
    </source>
</evidence>